<dbReference type="Proteomes" id="UP001066276">
    <property type="component" value="Chromosome 3_2"/>
</dbReference>
<dbReference type="EMBL" id="JANPWB010000006">
    <property type="protein sequence ID" value="KAJ1182424.1"/>
    <property type="molecule type" value="Genomic_DNA"/>
</dbReference>
<name>A0AAV7U2U0_PLEWA</name>
<organism evidence="1 2">
    <name type="scientific">Pleurodeles waltl</name>
    <name type="common">Iberian ribbed newt</name>
    <dbReference type="NCBI Taxonomy" id="8319"/>
    <lineage>
        <taxon>Eukaryota</taxon>
        <taxon>Metazoa</taxon>
        <taxon>Chordata</taxon>
        <taxon>Craniata</taxon>
        <taxon>Vertebrata</taxon>
        <taxon>Euteleostomi</taxon>
        <taxon>Amphibia</taxon>
        <taxon>Batrachia</taxon>
        <taxon>Caudata</taxon>
        <taxon>Salamandroidea</taxon>
        <taxon>Salamandridae</taxon>
        <taxon>Pleurodelinae</taxon>
        <taxon>Pleurodeles</taxon>
    </lineage>
</organism>
<accession>A0AAV7U2U0</accession>
<evidence type="ECO:0000313" key="2">
    <source>
        <dbReference type="Proteomes" id="UP001066276"/>
    </source>
</evidence>
<proteinExistence type="predicted"/>
<keyword evidence="2" id="KW-1185">Reference proteome</keyword>
<sequence>MPLLSVWQLEYVFSIYHYWAPASTSRAKLLPQPAAPHPDIGTRMWLRLSWAPHLLGVPHLYEDTSVRTAAAHPAPQSYPAAVGRRRRADDASPGETLVPLMVAAHGRQQAGNWLCAPGPRVTPTSTAWVPGLQSAALPVGLFSQLRSHRRPLPIESDGSRSR</sequence>
<reference evidence="1" key="1">
    <citation type="journal article" date="2022" name="bioRxiv">
        <title>Sequencing and chromosome-scale assembly of the giantPleurodeles waltlgenome.</title>
        <authorList>
            <person name="Brown T."/>
            <person name="Elewa A."/>
            <person name="Iarovenko S."/>
            <person name="Subramanian E."/>
            <person name="Araus A.J."/>
            <person name="Petzold A."/>
            <person name="Susuki M."/>
            <person name="Suzuki K.-i.T."/>
            <person name="Hayashi T."/>
            <person name="Toyoda A."/>
            <person name="Oliveira C."/>
            <person name="Osipova E."/>
            <person name="Leigh N.D."/>
            <person name="Simon A."/>
            <person name="Yun M.H."/>
        </authorList>
    </citation>
    <scope>NUCLEOTIDE SEQUENCE</scope>
    <source>
        <strain evidence="1">20211129_DDA</strain>
        <tissue evidence="1">Liver</tissue>
    </source>
</reference>
<gene>
    <name evidence="1" type="ORF">NDU88_007614</name>
</gene>
<evidence type="ECO:0000313" key="1">
    <source>
        <dbReference type="EMBL" id="KAJ1182424.1"/>
    </source>
</evidence>
<comment type="caution">
    <text evidence="1">The sequence shown here is derived from an EMBL/GenBank/DDBJ whole genome shotgun (WGS) entry which is preliminary data.</text>
</comment>
<dbReference type="AlphaFoldDB" id="A0AAV7U2U0"/>
<protein>
    <submittedName>
        <fullName evidence="1">Uncharacterized protein</fullName>
    </submittedName>
</protein>